<dbReference type="EMBL" id="CP046453">
    <property type="protein sequence ID" value="QGU04311.1"/>
    <property type="molecule type" value="Genomic_DNA"/>
</dbReference>
<name>A0A6B8VW25_9CORY</name>
<dbReference type="RefSeq" id="WP_156227617.1">
    <property type="nucleotide sequence ID" value="NZ_CP046453.1"/>
</dbReference>
<keyword evidence="2" id="KW-1185">Reference proteome</keyword>
<sequence>MDPYDAINVQLTHFVPSGHRGLVRRWMLAFLVSNPRLPIFVAAQAGCQLLSRWGTDVLQENRDESWTTTPLPATRTEWESDGYRVPDHAQPLVLTHLDGSQVELFLLFDVELVNEERVGTVDHTAVREPAEPHELAPTLSEFSLHLGERERAALSYLWRLGATLNWATGGDSGTPGWIEEAHHGRPCRPCPEVRGEDACYRIVIHPDVERTGVMPLVLELVAQLLGNWVQGRREGTPRRSIPLEQISDAEVAVVSHLVALRLGFGSRHLVGDLDVPDGIDWGRVVETAQVMEDLLQGLPNPLLPLAGTTEGTPTEPRLLLQDPFREVGRELNSRENRREREIAERWILDFVAGNGRFPLPTALALGWQLYHRWGTGVVGDPSRQDWVGTIELRSAAEWKVRGWVPRPDAVELVVPSGHGREVHYLLRDDVLIADRLAALESKAEAEPHNSALFRPGPDDAPALREFAELVPWRELQMLRNLWRNRILPCLPTSQAAPDGAGPTHLRLEVPHREDQSVTLSVIGLLATKFLTHEMDASPVCGLEGALVADIVARRLGVDYTPSPLVEEALSRGASIQFRWDVVYQAAATVENILSGFPD</sequence>
<organism evidence="1 2">
    <name type="scientific">Corynebacterium comes</name>
    <dbReference type="NCBI Taxonomy" id="2675218"/>
    <lineage>
        <taxon>Bacteria</taxon>
        <taxon>Bacillati</taxon>
        <taxon>Actinomycetota</taxon>
        <taxon>Actinomycetes</taxon>
        <taxon>Mycobacteriales</taxon>
        <taxon>Corynebacteriaceae</taxon>
        <taxon>Corynebacterium</taxon>
    </lineage>
</organism>
<reference evidence="1 2" key="1">
    <citation type="journal article" date="2021" name="Int. J. Syst. Evol. Microbiol.">
        <title>Classification of three corynebacterial strains isolated from a small paddock in North Rhine-Westphalia: proposal of &lt;i&gt;Corynebacterium kalinowskii&lt;/i&gt; sp. nov., &lt;i&gt;Corynebacterium comes&lt;/i&gt; sp. nov. and &lt;i&gt;Corynebacterium occultum&lt;/i&gt; sp. nov.</title>
        <authorList>
            <person name="Schaffert L."/>
            <person name="Ruwe M."/>
            <person name="Milse J."/>
            <person name="Hanuschka K."/>
            <person name="Ortseifen V."/>
            <person name="Droste J."/>
            <person name="Brandt D."/>
            <person name="Schl L."/>
            <person name="Kutter Y."/>
            <person name="Vinke S."/>
            <person name="Vieh P."/>
            <person name="Jacob L."/>
            <person name="L N.C."/>
            <person name="Schulte-Berndt E."/>
            <person name="Hain C."/>
            <person name="Linder M."/>
            <person name="Schmidt P."/>
            <person name="Wollenschl L."/>
            <person name="Luttermann T."/>
            <person name="Thieme E."/>
            <person name="Hassa J."/>
            <person name="Haak M."/>
            <person name="Wittchen M."/>
            <person name="Mentz A."/>
            <person name="Persicke M."/>
            <person name="Busche T."/>
            <person name="R C."/>
        </authorList>
    </citation>
    <scope>NUCLEOTIDE SEQUENCE [LARGE SCALE GENOMIC DNA]</scope>
    <source>
        <strain evidence="1 2">2019</strain>
    </source>
</reference>
<evidence type="ECO:0000313" key="2">
    <source>
        <dbReference type="Proteomes" id="UP000425178"/>
    </source>
</evidence>
<dbReference type="Proteomes" id="UP000425178">
    <property type="component" value="Chromosome"/>
</dbReference>
<accession>A0A6B8VW25</accession>
<dbReference type="KEGG" id="ccoe:CETAM_05200"/>
<protein>
    <submittedName>
        <fullName evidence="1">Uncharacterized protein</fullName>
    </submittedName>
</protein>
<gene>
    <name evidence="1" type="ORF">CETAM_05200</name>
</gene>
<proteinExistence type="predicted"/>
<evidence type="ECO:0000313" key="1">
    <source>
        <dbReference type="EMBL" id="QGU04311.1"/>
    </source>
</evidence>
<dbReference type="AlphaFoldDB" id="A0A6B8VW25"/>